<dbReference type="Proteomes" id="UP000198897">
    <property type="component" value="Unassembled WGS sequence"/>
</dbReference>
<evidence type="ECO:0000313" key="2">
    <source>
        <dbReference type="Proteomes" id="UP000198897"/>
    </source>
</evidence>
<proteinExistence type="predicted"/>
<dbReference type="AlphaFoldDB" id="A0A1I2KCK3"/>
<accession>A0A1I2KCK3</accession>
<evidence type="ECO:0000313" key="1">
    <source>
        <dbReference type="EMBL" id="SFF64704.1"/>
    </source>
</evidence>
<dbReference type="EMBL" id="FOOG01000004">
    <property type="protein sequence ID" value="SFF64704.1"/>
    <property type="molecule type" value="Genomic_DNA"/>
</dbReference>
<protein>
    <submittedName>
        <fullName evidence="1">Uncharacterized protein</fullName>
    </submittedName>
</protein>
<name>A0A1I2KCK3_9BACI</name>
<reference evidence="2" key="1">
    <citation type="submission" date="2016-10" db="EMBL/GenBank/DDBJ databases">
        <authorList>
            <person name="Varghese N."/>
            <person name="Submissions S."/>
        </authorList>
    </citation>
    <scope>NUCLEOTIDE SEQUENCE [LARGE SCALE GENOMIC DNA]</scope>
    <source>
        <strain evidence="2">FP5</strain>
    </source>
</reference>
<sequence>MATPQMKTPLFNIALINDVIKCLKGKDVIEIHIA</sequence>
<keyword evidence="2" id="KW-1185">Reference proteome</keyword>
<organism evidence="1 2">
    <name type="scientific">Halobacillus alkaliphilus</name>
    <dbReference type="NCBI Taxonomy" id="396056"/>
    <lineage>
        <taxon>Bacteria</taxon>
        <taxon>Bacillati</taxon>
        <taxon>Bacillota</taxon>
        <taxon>Bacilli</taxon>
        <taxon>Bacillales</taxon>
        <taxon>Bacillaceae</taxon>
        <taxon>Halobacillus</taxon>
    </lineage>
</organism>
<gene>
    <name evidence="1" type="ORF">SAMN05216353_10467</name>
</gene>